<reference evidence="1" key="2">
    <citation type="submission" date="2020-01" db="EMBL/GenBank/DDBJ databases">
        <authorList>
            <person name="Campanaro S."/>
        </authorList>
    </citation>
    <scope>NUCLEOTIDE SEQUENCE</scope>
    <source>
        <strain evidence="1">AS06rmzACSIP_7</strain>
    </source>
</reference>
<accession>A0A971M442</accession>
<name>A0A971M442_9BACT</name>
<proteinExistence type="predicted"/>
<reference evidence="1" key="1">
    <citation type="journal article" date="2020" name="Biotechnol. Biofuels">
        <title>New insights from the biogas microbiome by comprehensive genome-resolved metagenomics of nearly 1600 species originating from multiple anaerobic digesters.</title>
        <authorList>
            <person name="Campanaro S."/>
            <person name="Treu L."/>
            <person name="Rodriguez-R L.M."/>
            <person name="Kovalovszki A."/>
            <person name="Ziels R.M."/>
            <person name="Maus I."/>
            <person name="Zhu X."/>
            <person name="Kougias P.G."/>
            <person name="Basile A."/>
            <person name="Luo G."/>
            <person name="Schluter A."/>
            <person name="Konstantinidis K.T."/>
            <person name="Angelidaki I."/>
        </authorList>
    </citation>
    <scope>NUCLEOTIDE SEQUENCE</scope>
    <source>
        <strain evidence="1">AS06rmzACSIP_7</strain>
    </source>
</reference>
<evidence type="ECO:0000313" key="1">
    <source>
        <dbReference type="EMBL" id="NLW35279.1"/>
    </source>
</evidence>
<sequence>MKRIPFVNAVSDGEKAGYPLAGHGFAAEGDKPAFAAGQAVCPNQHGG</sequence>
<dbReference type="AlphaFoldDB" id="A0A971M442"/>
<protein>
    <submittedName>
        <fullName evidence="1">Uncharacterized protein</fullName>
    </submittedName>
</protein>
<evidence type="ECO:0000313" key="2">
    <source>
        <dbReference type="Proteomes" id="UP000777265"/>
    </source>
</evidence>
<gene>
    <name evidence="1" type="ORF">GXY80_07340</name>
</gene>
<comment type="caution">
    <text evidence="1">The sequence shown here is derived from an EMBL/GenBank/DDBJ whole genome shotgun (WGS) entry which is preliminary data.</text>
</comment>
<dbReference type="Proteomes" id="UP000777265">
    <property type="component" value="Unassembled WGS sequence"/>
</dbReference>
<organism evidence="1 2">
    <name type="scientific">Syntrophorhabdus aromaticivorans</name>
    <dbReference type="NCBI Taxonomy" id="328301"/>
    <lineage>
        <taxon>Bacteria</taxon>
        <taxon>Pseudomonadati</taxon>
        <taxon>Thermodesulfobacteriota</taxon>
        <taxon>Syntrophorhabdia</taxon>
        <taxon>Syntrophorhabdales</taxon>
        <taxon>Syntrophorhabdaceae</taxon>
        <taxon>Syntrophorhabdus</taxon>
    </lineage>
</organism>
<dbReference type="EMBL" id="JAAYEE010000120">
    <property type="protein sequence ID" value="NLW35279.1"/>
    <property type="molecule type" value="Genomic_DNA"/>
</dbReference>